<keyword evidence="1" id="KW-1133">Transmembrane helix</keyword>
<dbReference type="AlphaFoldDB" id="A0A127VJ42"/>
<protein>
    <recommendedName>
        <fullName evidence="2">Acyltransferase 3 domain-containing protein</fullName>
    </recommendedName>
</protein>
<feature type="transmembrane region" description="Helical" evidence="1">
    <location>
        <begin position="77"/>
        <end position="98"/>
    </location>
</feature>
<evidence type="ECO:0000313" key="3">
    <source>
        <dbReference type="EMBL" id="AMQ01323.1"/>
    </source>
</evidence>
<dbReference type="EMBL" id="CP014504">
    <property type="protein sequence ID" value="AMQ01323.1"/>
    <property type="molecule type" value="Genomic_DNA"/>
</dbReference>
<feature type="transmembrane region" description="Helical" evidence="1">
    <location>
        <begin position="198"/>
        <end position="221"/>
    </location>
</feature>
<feature type="domain" description="Acyltransferase 3" evidence="2">
    <location>
        <begin position="1"/>
        <end position="214"/>
    </location>
</feature>
<feature type="transmembrane region" description="Helical" evidence="1">
    <location>
        <begin position="142"/>
        <end position="161"/>
    </location>
</feature>
<name>A0A127VJ42_9SPHI</name>
<feature type="transmembrane region" description="Helical" evidence="1">
    <location>
        <begin position="33"/>
        <end position="56"/>
    </location>
</feature>
<evidence type="ECO:0000256" key="1">
    <source>
        <dbReference type="SAM" id="Phobius"/>
    </source>
</evidence>
<accession>A0A127VJ42</accession>
<dbReference type="KEGG" id="pcm:AY601_4483"/>
<feature type="transmembrane region" description="Helical" evidence="1">
    <location>
        <begin position="118"/>
        <end position="135"/>
    </location>
</feature>
<dbReference type="Proteomes" id="UP000071561">
    <property type="component" value="Chromosome"/>
</dbReference>
<dbReference type="PATRIC" id="fig|188932.3.peg.4648"/>
<gene>
    <name evidence="3" type="ORF">AY601_4483</name>
</gene>
<dbReference type="Pfam" id="PF01757">
    <property type="entry name" value="Acyl_transf_3"/>
    <property type="match status" value="1"/>
</dbReference>
<dbReference type="GO" id="GO:0016747">
    <property type="term" value="F:acyltransferase activity, transferring groups other than amino-acyl groups"/>
    <property type="evidence" value="ECO:0007669"/>
    <property type="project" value="InterPro"/>
</dbReference>
<sequence length="226" mass="26477">MIGVVWAHIRFMPDNLNTEQFLARVPNFMKIEYIFFMQVFKFGVICFFLISGYLLGDKIQSSEPYQYFKRRFNVTSKPYIVVVLIILVAESITFFLVHGNRSGTAFYALMKYLILDGALWYLPNYLISLTVLLCCTKFIHKIWFGGILFLATLIYTALTVYDPAYEVSHTSAIFGFVFYLWLGVYIRQNNLINQIYKININWLILITLSLFVLSSIESYLLTFREQ</sequence>
<dbReference type="OrthoDB" id="1495770at2"/>
<proteinExistence type="predicted"/>
<keyword evidence="4" id="KW-1185">Reference proteome</keyword>
<feature type="transmembrane region" description="Helical" evidence="1">
    <location>
        <begin position="167"/>
        <end position="186"/>
    </location>
</feature>
<keyword evidence="1" id="KW-0812">Transmembrane</keyword>
<reference evidence="3 4" key="1">
    <citation type="submission" date="2016-03" db="EMBL/GenBank/DDBJ databases">
        <title>Complete genome sequence of Pedobacter cryoconitis PAMC 27485.</title>
        <authorList>
            <person name="Lee J."/>
            <person name="Kim O.-S."/>
        </authorList>
    </citation>
    <scope>NUCLEOTIDE SEQUENCE [LARGE SCALE GENOMIC DNA]</scope>
    <source>
        <strain evidence="3 4">PAMC 27485</strain>
    </source>
</reference>
<evidence type="ECO:0000259" key="2">
    <source>
        <dbReference type="Pfam" id="PF01757"/>
    </source>
</evidence>
<keyword evidence="1" id="KW-0472">Membrane</keyword>
<dbReference type="InterPro" id="IPR002656">
    <property type="entry name" value="Acyl_transf_3_dom"/>
</dbReference>
<organism evidence="3 4">
    <name type="scientific">Pedobacter cryoconitis</name>
    <dbReference type="NCBI Taxonomy" id="188932"/>
    <lineage>
        <taxon>Bacteria</taxon>
        <taxon>Pseudomonadati</taxon>
        <taxon>Bacteroidota</taxon>
        <taxon>Sphingobacteriia</taxon>
        <taxon>Sphingobacteriales</taxon>
        <taxon>Sphingobacteriaceae</taxon>
        <taxon>Pedobacter</taxon>
    </lineage>
</organism>
<evidence type="ECO:0000313" key="4">
    <source>
        <dbReference type="Proteomes" id="UP000071561"/>
    </source>
</evidence>